<organism evidence="2 3">
    <name type="scientific">Streptomyces brasiliscabiei</name>
    <dbReference type="NCBI Taxonomy" id="2736302"/>
    <lineage>
        <taxon>Bacteria</taxon>
        <taxon>Bacillati</taxon>
        <taxon>Actinomycetota</taxon>
        <taxon>Actinomycetes</taxon>
        <taxon>Kitasatosporales</taxon>
        <taxon>Streptomycetaceae</taxon>
        <taxon>Streptomyces</taxon>
    </lineage>
</organism>
<evidence type="ECO:0000313" key="3">
    <source>
        <dbReference type="Proteomes" id="UP001365781"/>
    </source>
</evidence>
<accession>A0ABU8GGG1</accession>
<protein>
    <submittedName>
        <fullName evidence="2">Uncharacterized protein</fullName>
    </submittedName>
</protein>
<feature type="compositionally biased region" description="Polar residues" evidence="1">
    <location>
        <begin position="1"/>
        <end position="14"/>
    </location>
</feature>
<dbReference type="EMBL" id="JBBAYM010000011">
    <property type="protein sequence ID" value="MEI5611275.1"/>
    <property type="molecule type" value="Genomic_DNA"/>
</dbReference>
<feature type="region of interest" description="Disordered" evidence="1">
    <location>
        <begin position="1"/>
        <end position="55"/>
    </location>
</feature>
<evidence type="ECO:0000256" key="1">
    <source>
        <dbReference type="SAM" id="MobiDB-lite"/>
    </source>
</evidence>
<keyword evidence="3" id="KW-1185">Reference proteome</keyword>
<evidence type="ECO:0000313" key="2">
    <source>
        <dbReference type="EMBL" id="MEI5611275.1"/>
    </source>
</evidence>
<comment type="caution">
    <text evidence="2">The sequence shown here is derived from an EMBL/GenBank/DDBJ whole genome shotgun (WGS) entry which is preliminary data.</text>
</comment>
<dbReference type="RefSeq" id="WP_336539286.1">
    <property type="nucleotide sequence ID" value="NZ_JBBAYL010000033.1"/>
</dbReference>
<dbReference type="Proteomes" id="UP001365781">
    <property type="component" value="Unassembled WGS sequence"/>
</dbReference>
<gene>
    <name evidence="2" type="ORF">WB403_19135</name>
</gene>
<proteinExistence type="predicted"/>
<reference evidence="2 3" key="1">
    <citation type="submission" date="2024-03" db="EMBL/GenBank/DDBJ databases">
        <title>First Report of Pectobacterium brasiliscabiei causing potato scab in china.</title>
        <authorList>
            <person name="Handique U."/>
        </authorList>
    </citation>
    <scope>NUCLEOTIDE SEQUENCE [LARGE SCALE GENOMIC DNA]</scope>
    <source>
        <strain evidence="2 3">ZRIMU1503</strain>
    </source>
</reference>
<sequence length="55" mass="5822">MEGNDSAPSASVSRRATALPRTTPVSGSTRLRDGDEELLPVGEDTEHHVGRFTTG</sequence>
<name>A0ABU8GGG1_9ACTN</name>